<dbReference type="OrthoDB" id="9804790at2"/>
<reference evidence="3 4" key="1">
    <citation type="submission" date="2013-06" db="EMBL/GenBank/DDBJ databases">
        <title>Rumen cellulosomics: divergent fiber-degrading strategies revealed by comparative genome-wide analysis of six Ruminococcal strains.</title>
        <authorList>
            <person name="Dassa B."/>
            <person name="Borovok I."/>
            <person name="Lamed R."/>
            <person name="Flint H."/>
            <person name="Yeoman C.J."/>
            <person name="White B."/>
            <person name="Bayer E.A."/>
        </authorList>
    </citation>
    <scope>NUCLEOTIDE SEQUENCE [LARGE SCALE GENOMIC DNA]</scope>
    <source>
        <strain evidence="3 4">SY3</strain>
    </source>
</reference>
<dbReference type="RefSeq" id="WP_024857806.1">
    <property type="nucleotide sequence ID" value="NZ_JEOB01000002.1"/>
</dbReference>
<gene>
    <name evidence="3" type="ORF">RASY3_05845</name>
</gene>
<dbReference type="GO" id="GO:0016491">
    <property type="term" value="F:oxidoreductase activity"/>
    <property type="evidence" value="ECO:0007669"/>
    <property type="project" value="UniProtKB-KW"/>
</dbReference>
<feature type="domain" description="NADP-dependent oxidoreductase" evidence="2">
    <location>
        <begin position="18"/>
        <end position="318"/>
    </location>
</feature>
<name>A0A011VXZ3_RUMAL</name>
<dbReference type="InterPro" id="IPR050523">
    <property type="entry name" value="AKR_Detox_Biosynth"/>
</dbReference>
<evidence type="ECO:0000313" key="3">
    <source>
        <dbReference type="EMBL" id="EXM39433.1"/>
    </source>
</evidence>
<dbReference type="PANTHER" id="PTHR43364">
    <property type="entry name" value="NADH-SPECIFIC METHYLGLYOXAL REDUCTASE-RELATED"/>
    <property type="match status" value="1"/>
</dbReference>
<organism evidence="3 4">
    <name type="scientific">Ruminococcus albus SY3</name>
    <dbReference type="NCBI Taxonomy" id="1341156"/>
    <lineage>
        <taxon>Bacteria</taxon>
        <taxon>Bacillati</taxon>
        <taxon>Bacillota</taxon>
        <taxon>Clostridia</taxon>
        <taxon>Eubacteriales</taxon>
        <taxon>Oscillospiraceae</taxon>
        <taxon>Ruminococcus</taxon>
    </lineage>
</organism>
<comment type="caution">
    <text evidence="3">The sequence shown here is derived from an EMBL/GenBank/DDBJ whole genome shotgun (WGS) entry which is preliminary data.</text>
</comment>
<dbReference type="Proteomes" id="UP000021369">
    <property type="component" value="Unassembled WGS sequence"/>
</dbReference>
<dbReference type="AlphaFoldDB" id="A0A011VXZ3"/>
<keyword evidence="4" id="KW-1185">Reference proteome</keyword>
<keyword evidence="1" id="KW-0560">Oxidoreductase</keyword>
<dbReference type="PATRIC" id="fig|1341156.4.peg.1585"/>
<dbReference type="Pfam" id="PF00248">
    <property type="entry name" value="Aldo_ket_red"/>
    <property type="match status" value="1"/>
</dbReference>
<dbReference type="InterPro" id="IPR036812">
    <property type="entry name" value="NAD(P)_OxRdtase_dom_sf"/>
</dbReference>
<accession>A0A011VXZ3</accession>
<dbReference type="PANTHER" id="PTHR43364:SF4">
    <property type="entry name" value="NAD(P)-LINKED OXIDOREDUCTASE SUPERFAMILY PROTEIN"/>
    <property type="match status" value="1"/>
</dbReference>
<protein>
    <submittedName>
        <fullName evidence="3">Aldo/keto reductase</fullName>
    </submittedName>
</protein>
<dbReference type="CDD" id="cd19082">
    <property type="entry name" value="AKR_AKR10A1_2"/>
    <property type="match status" value="1"/>
</dbReference>
<dbReference type="GO" id="GO:0005829">
    <property type="term" value="C:cytosol"/>
    <property type="evidence" value="ECO:0007669"/>
    <property type="project" value="TreeGrafter"/>
</dbReference>
<evidence type="ECO:0000259" key="2">
    <source>
        <dbReference type="Pfam" id="PF00248"/>
    </source>
</evidence>
<dbReference type="InterPro" id="IPR023210">
    <property type="entry name" value="NADP_OxRdtase_dom"/>
</dbReference>
<dbReference type="Gene3D" id="3.20.20.100">
    <property type="entry name" value="NADP-dependent oxidoreductase domain"/>
    <property type="match status" value="1"/>
</dbReference>
<proteinExistence type="predicted"/>
<evidence type="ECO:0000313" key="4">
    <source>
        <dbReference type="Proteomes" id="UP000021369"/>
    </source>
</evidence>
<evidence type="ECO:0000256" key="1">
    <source>
        <dbReference type="ARBA" id="ARBA00023002"/>
    </source>
</evidence>
<dbReference type="SUPFAM" id="SSF51430">
    <property type="entry name" value="NAD(P)-linked oxidoreductase"/>
    <property type="match status" value="1"/>
</dbReference>
<dbReference type="EMBL" id="JEOB01000002">
    <property type="protein sequence ID" value="EXM39433.1"/>
    <property type="molecule type" value="Genomic_DNA"/>
</dbReference>
<sequence length="321" mass="36606">MITCTLKNDKYEIKIPSLTYGTANFERKDNDETYFSFMDKYIELGGWCIDTARVYCDWVEDGADVSETVIGRWLEARKCRDKVLISTKGGHYDLETRESRLDRASLEADLAKSLECLKTDYVDIYFLHRDDPHIPVEEIMPILNDMYQSGKIHFIGVSNWTTKRIAEANRFARKNGMEPIRISQINYSLAHASTDILGDNTLVCMDTQEFGWYRRNNFPVMAFSPQAKGFFAKLARGDAATNLPESQFASTANLARLARVKQLCDKTGTPPAVVPLGYLNSQPFFVSSVFAVTKLWQMEENMGAQDLVYDEKTLAFLDNRI</sequence>